<dbReference type="EMBL" id="CP054836">
    <property type="protein sequence ID" value="QKV20229.1"/>
    <property type="molecule type" value="Genomic_DNA"/>
</dbReference>
<reference evidence="2 3" key="1">
    <citation type="submission" date="2020-06" db="EMBL/GenBank/DDBJ databases">
        <title>Oricola thermophila sp. nov. isolated from a tidal sediments.</title>
        <authorList>
            <person name="Kwon K.K."/>
            <person name="Yang S.-H."/>
            <person name="Park M.-J."/>
        </authorList>
    </citation>
    <scope>NUCLEOTIDE SEQUENCE [LARGE SCALE GENOMIC DNA]</scope>
    <source>
        <strain evidence="2 3">MEBiC13590</strain>
    </source>
</reference>
<dbReference type="Pfam" id="PF14301">
    <property type="entry name" value="DUF4376"/>
    <property type="match status" value="1"/>
</dbReference>
<evidence type="ECO:0000313" key="3">
    <source>
        <dbReference type="Proteomes" id="UP000509367"/>
    </source>
</evidence>
<accession>A0A6N1VLX5</accession>
<dbReference type="KEGG" id="orm:HTY61_18120"/>
<proteinExistence type="predicted"/>
<dbReference type="InterPro" id="IPR025484">
    <property type="entry name" value="DUF4376"/>
</dbReference>
<dbReference type="AlphaFoldDB" id="A0A6N1VLX5"/>
<feature type="domain" description="DUF4376" evidence="1">
    <location>
        <begin position="9"/>
        <end position="116"/>
    </location>
</feature>
<evidence type="ECO:0000259" key="1">
    <source>
        <dbReference type="Pfam" id="PF14301"/>
    </source>
</evidence>
<dbReference type="Proteomes" id="UP000509367">
    <property type="component" value="Chromosome"/>
</dbReference>
<dbReference type="RefSeq" id="WP_175278120.1">
    <property type="nucleotide sequence ID" value="NZ_CP054836.1"/>
</dbReference>
<name>A0A6N1VLX5_9HYPH</name>
<gene>
    <name evidence="2" type="ORF">HTY61_18120</name>
</gene>
<keyword evidence="3" id="KW-1185">Reference proteome</keyword>
<evidence type="ECO:0000313" key="2">
    <source>
        <dbReference type="EMBL" id="QKV20229.1"/>
    </source>
</evidence>
<sequence>MTADKKAEQERAALWAAVNAERDRRIAAGNTFTIAGYGDIPITGTVRDQIVLDALRSKARDLQDSGVTDPVMTLRGADNVTHSLTPEQMVALVDAGMAWIEAVMAVSWAMKDGVGDFTDGIPADFAADRYWP</sequence>
<organism evidence="2 3">
    <name type="scientific">Oricola thermophila</name>
    <dbReference type="NCBI Taxonomy" id="2742145"/>
    <lineage>
        <taxon>Bacteria</taxon>
        <taxon>Pseudomonadati</taxon>
        <taxon>Pseudomonadota</taxon>
        <taxon>Alphaproteobacteria</taxon>
        <taxon>Hyphomicrobiales</taxon>
        <taxon>Ahrensiaceae</taxon>
        <taxon>Oricola</taxon>
    </lineage>
</organism>
<protein>
    <submittedName>
        <fullName evidence="2">DUF4376 domain-containing protein</fullName>
    </submittedName>
</protein>